<proteinExistence type="predicted"/>
<organism evidence="2 3">
    <name type="scientific">Gymnopus androsaceus JB14</name>
    <dbReference type="NCBI Taxonomy" id="1447944"/>
    <lineage>
        <taxon>Eukaryota</taxon>
        <taxon>Fungi</taxon>
        <taxon>Dikarya</taxon>
        <taxon>Basidiomycota</taxon>
        <taxon>Agaricomycotina</taxon>
        <taxon>Agaricomycetes</taxon>
        <taxon>Agaricomycetidae</taxon>
        <taxon>Agaricales</taxon>
        <taxon>Marasmiineae</taxon>
        <taxon>Omphalotaceae</taxon>
        <taxon>Gymnopus</taxon>
    </lineage>
</organism>
<reference evidence="2" key="1">
    <citation type="journal article" date="2019" name="Environ. Microbiol.">
        <title>Fungal ecological strategies reflected in gene transcription - a case study of two litter decomposers.</title>
        <authorList>
            <person name="Barbi F."/>
            <person name="Kohler A."/>
            <person name="Barry K."/>
            <person name="Baskaran P."/>
            <person name="Daum C."/>
            <person name="Fauchery L."/>
            <person name="Ihrmark K."/>
            <person name="Kuo A."/>
            <person name="LaButti K."/>
            <person name="Lipzen A."/>
            <person name="Morin E."/>
            <person name="Grigoriev I.V."/>
            <person name="Henrissat B."/>
            <person name="Lindahl B."/>
            <person name="Martin F."/>
        </authorList>
    </citation>
    <scope>NUCLEOTIDE SEQUENCE</scope>
    <source>
        <strain evidence="2">JB14</strain>
    </source>
</reference>
<accession>A0A6A4I1C1</accession>
<gene>
    <name evidence="2" type="ORF">BT96DRAFT_876567</name>
</gene>
<dbReference type="GO" id="GO:0016020">
    <property type="term" value="C:membrane"/>
    <property type="evidence" value="ECO:0007669"/>
    <property type="project" value="TreeGrafter"/>
</dbReference>
<dbReference type="PANTHER" id="PTHR12277:SF81">
    <property type="entry name" value="PROTEIN ABHD13"/>
    <property type="match status" value="1"/>
</dbReference>
<evidence type="ECO:0000259" key="1">
    <source>
        <dbReference type="Pfam" id="PF12146"/>
    </source>
</evidence>
<dbReference type="Proteomes" id="UP000799118">
    <property type="component" value="Unassembled WGS sequence"/>
</dbReference>
<dbReference type="OrthoDB" id="10249433at2759"/>
<dbReference type="InterPro" id="IPR022742">
    <property type="entry name" value="Hydrolase_4"/>
</dbReference>
<protein>
    <submittedName>
        <fullName evidence="2">Alpha/beta-hydrolase</fullName>
    </submittedName>
</protein>
<dbReference type="Pfam" id="PF12146">
    <property type="entry name" value="Hydrolase_4"/>
    <property type="match status" value="1"/>
</dbReference>
<dbReference type="InterPro" id="IPR029058">
    <property type="entry name" value="AB_hydrolase_fold"/>
</dbReference>
<dbReference type="GO" id="GO:0008474">
    <property type="term" value="F:palmitoyl-(protein) hydrolase activity"/>
    <property type="evidence" value="ECO:0007669"/>
    <property type="project" value="TreeGrafter"/>
</dbReference>
<dbReference type="Gene3D" id="3.40.50.1820">
    <property type="entry name" value="alpha/beta hydrolase"/>
    <property type="match status" value="1"/>
</dbReference>
<feature type="domain" description="Serine aminopeptidase S33" evidence="1">
    <location>
        <begin position="92"/>
        <end position="210"/>
    </location>
</feature>
<dbReference type="PANTHER" id="PTHR12277">
    <property type="entry name" value="ALPHA/BETA HYDROLASE DOMAIN-CONTAINING PROTEIN"/>
    <property type="match status" value="1"/>
</dbReference>
<name>A0A6A4I1C1_9AGAR</name>
<dbReference type="SUPFAM" id="SSF53474">
    <property type="entry name" value="alpha/beta-Hydrolases"/>
    <property type="match status" value="1"/>
</dbReference>
<evidence type="ECO:0000313" key="2">
    <source>
        <dbReference type="EMBL" id="KAE9405552.1"/>
    </source>
</evidence>
<dbReference type="EMBL" id="ML769408">
    <property type="protein sequence ID" value="KAE9405552.1"/>
    <property type="molecule type" value="Genomic_DNA"/>
</dbReference>
<evidence type="ECO:0000313" key="3">
    <source>
        <dbReference type="Proteomes" id="UP000799118"/>
    </source>
</evidence>
<keyword evidence="3" id="KW-1185">Reference proteome</keyword>
<sequence length="323" mass="36638">MPGVFKALGKVIRHGPQILCVYPSAFESEEERISNYSFPRNVEFEDVTITTSDKISLECYLLRASQRRNRTETPNSSHSRLSFRTSSPSVTPRALVIMFHGNGYHAWHHGYSGQQFLRLGCDVLLVEYRGYGRSSGVPSEKGLRRDAQAALEYVISHPELSRLHIIIHGHSLGGAVAIDLAGRNPEKISGLIIENTFLSIPEVAKAIPGIRHFTFVIHQRWESYRRILRIPKSIPILMFSGKKDEVVPELHMLQLWKLAASRGEGTDLKKDKKRRSRLEGEVSETLDRGNDMFKSIPEGTHADTWTRSGYWSTIDTFLKKLDL</sequence>
<dbReference type="AlphaFoldDB" id="A0A6A4I1C1"/>